<dbReference type="EMBL" id="SSTE01000887">
    <property type="protein sequence ID" value="KAA0066551.1"/>
    <property type="molecule type" value="Genomic_DNA"/>
</dbReference>
<proteinExistence type="predicted"/>
<protein>
    <submittedName>
        <fullName evidence="1">Nucleoprotein TPR-like isoform X1</fullName>
    </submittedName>
</protein>
<evidence type="ECO:0000313" key="2">
    <source>
        <dbReference type="Proteomes" id="UP000321393"/>
    </source>
</evidence>
<reference evidence="1 2" key="1">
    <citation type="submission" date="2019-08" db="EMBL/GenBank/DDBJ databases">
        <title>Draft genome sequences of two oriental melons (Cucumis melo L. var makuwa).</title>
        <authorList>
            <person name="Kwon S.-Y."/>
        </authorList>
    </citation>
    <scope>NUCLEOTIDE SEQUENCE [LARGE SCALE GENOMIC DNA]</scope>
    <source>
        <strain evidence="2">cv. SW 3</strain>
        <tissue evidence="1">Leaf</tissue>
    </source>
</reference>
<comment type="caution">
    <text evidence="1">The sequence shown here is derived from an EMBL/GenBank/DDBJ whole genome shotgun (WGS) entry which is preliminary data.</text>
</comment>
<gene>
    <name evidence="1" type="ORF">E6C27_scaffold25G001160</name>
</gene>
<evidence type="ECO:0000313" key="1">
    <source>
        <dbReference type="EMBL" id="KAA0066551.1"/>
    </source>
</evidence>
<sequence>MATEPEKQLVVFNVRKDVTEFFEYIGRADIMEKFVEVEAARAVPNDNCCTDYTDDGGRMDGSGCSHRRYWLVAVSVRSAAVAIVRLLSVVKGSVALGDVVLNHRCAHKQSPNGVWNIFGGKLPWGPEAIVCDDPNFQGRGNPSSVSEKPNYFVQPSTTVDIAVNCQYL</sequence>
<name>A0A5A7VLQ1_CUCMM</name>
<dbReference type="OrthoDB" id="1740265at2759"/>
<organism evidence="1 2">
    <name type="scientific">Cucumis melo var. makuwa</name>
    <name type="common">Oriental melon</name>
    <dbReference type="NCBI Taxonomy" id="1194695"/>
    <lineage>
        <taxon>Eukaryota</taxon>
        <taxon>Viridiplantae</taxon>
        <taxon>Streptophyta</taxon>
        <taxon>Embryophyta</taxon>
        <taxon>Tracheophyta</taxon>
        <taxon>Spermatophyta</taxon>
        <taxon>Magnoliopsida</taxon>
        <taxon>eudicotyledons</taxon>
        <taxon>Gunneridae</taxon>
        <taxon>Pentapetalae</taxon>
        <taxon>rosids</taxon>
        <taxon>fabids</taxon>
        <taxon>Cucurbitales</taxon>
        <taxon>Cucurbitaceae</taxon>
        <taxon>Benincaseae</taxon>
        <taxon>Cucumis</taxon>
    </lineage>
</organism>
<accession>A0A5A7VLQ1</accession>
<dbReference type="AlphaFoldDB" id="A0A5A7VLQ1"/>
<dbReference type="Proteomes" id="UP000321393">
    <property type="component" value="Unassembled WGS sequence"/>
</dbReference>
<dbReference type="STRING" id="1194695.A0A5A7VLQ1"/>
<dbReference type="Gene3D" id="3.20.20.80">
    <property type="entry name" value="Glycosidases"/>
    <property type="match status" value="1"/>
</dbReference>